<sequence>YSNSEYSSPELLIYELENSNEENFSNEEIELTEEEAKQLIYENIFLEKIKYFESLIPQFVSKNMDIAINPEINEEQKIHIFVTYNEYTFYANDSYPSIWAPLTCGYFIITSTEISELNLLLTFLQEA</sequence>
<evidence type="ECO:0000313" key="1">
    <source>
        <dbReference type="EMBL" id="CAG8531095.1"/>
    </source>
</evidence>
<comment type="caution">
    <text evidence="1">The sequence shown here is derived from an EMBL/GenBank/DDBJ whole genome shotgun (WGS) entry which is preliminary data.</text>
</comment>
<name>A0ACA9LHN3_9GLOM</name>
<reference evidence="1" key="1">
    <citation type="submission" date="2021-06" db="EMBL/GenBank/DDBJ databases">
        <authorList>
            <person name="Kallberg Y."/>
            <person name="Tangrot J."/>
            <person name="Rosling A."/>
        </authorList>
    </citation>
    <scope>NUCLEOTIDE SEQUENCE</scope>
    <source>
        <strain evidence="1">AU212A</strain>
    </source>
</reference>
<gene>
    <name evidence="1" type="ORF">SCALOS_LOCUS4461</name>
</gene>
<keyword evidence="2" id="KW-1185">Reference proteome</keyword>
<evidence type="ECO:0000313" key="2">
    <source>
        <dbReference type="Proteomes" id="UP000789860"/>
    </source>
</evidence>
<protein>
    <submittedName>
        <fullName evidence="1">5811_t:CDS:1</fullName>
    </submittedName>
</protein>
<feature type="non-terminal residue" evidence="1">
    <location>
        <position position="1"/>
    </location>
</feature>
<dbReference type="EMBL" id="CAJVPM010006049">
    <property type="protein sequence ID" value="CAG8531095.1"/>
    <property type="molecule type" value="Genomic_DNA"/>
</dbReference>
<organism evidence="1 2">
    <name type="scientific">Scutellospora calospora</name>
    <dbReference type="NCBI Taxonomy" id="85575"/>
    <lineage>
        <taxon>Eukaryota</taxon>
        <taxon>Fungi</taxon>
        <taxon>Fungi incertae sedis</taxon>
        <taxon>Mucoromycota</taxon>
        <taxon>Glomeromycotina</taxon>
        <taxon>Glomeromycetes</taxon>
        <taxon>Diversisporales</taxon>
        <taxon>Gigasporaceae</taxon>
        <taxon>Scutellospora</taxon>
    </lineage>
</organism>
<dbReference type="Proteomes" id="UP000789860">
    <property type="component" value="Unassembled WGS sequence"/>
</dbReference>
<proteinExistence type="predicted"/>
<accession>A0ACA9LHN3</accession>